<dbReference type="Gene3D" id="3.30.110.190">
    <property type="match status" value="1"/>
</dbReference>
<organism evidence="1">
    <name type="scientific">Siphoviridae sp. ctBtT10</name>
    <dbReference type="NCBI Taxonomy" id="2827805"/>
    <lineage>
        <taxon>Viruses</taxon>
        <taxon>Duplodnaviria</taxon>
        <taxon>Heunggongvirae</taxon>
        <taxon>Uroviricota</taxon>
        <taxon>Caudoviricetes</taxon>
    </lineage>
</organism>
<dbReference type="Pfam" id="PF14337">
    <property type="entry name" value="Abi_alpha"/>
    <property type="match status" value="1"/>
</dbReference>
<protein>
    <recommendedName>
        <fullName evidence="2">DUF4393 domain-containing protein</fullName>
    </recommendedName>
</protein>
<name>A0A8S5SXS4_9CAUD</name>
<dbReference type="EMBL" id="BK032694">
    <property type="protein sequence ID" value="DAF55587.1"/>
    <property type="molecule type" value="Genomic_DNA"/>
</dbReference>
<accession>A0A8S5SXS4</accession>
<proteinExistence type="predicted"/>
<evidence type="ECO:0000313" key="1">
    <source>
        <dbReference type="EMBL" id="DAF55587.1"/>
    </source>
</evidence>
<evidence type="ECO:0008006" key="2">
    <source>
        <dbReference type="Google" id="ProtNLM"/>
    </source>
</evidence>
<dbReference type="InterPro" id="IPR025506">
    <property type="entry name" value="Abi_alpha"/>
</dbReference>
<sequence>MDPNQFQDFLPLITGFIGGATSAGVFAGPIQTLQDWWYINYGHNVSKQAALLRAKNEIDVESLRNSTLQEVATIPPENIQEPPLKILGPALEASKYYIEEEELRSMFAKILSSSFDNRKNSVIHPSFVEIIKQLDVTDARILQFLKEQDYATGSPIPCMKAVINSDNGSKTIFPIIYFIDGSEGVDELAPSLTNLERLGLLKINDDRYSANDSNYDFIRNSIAVQYILQDHPEVSVEKMCFSITPLGKNFLEVCL</sequence>
<reference evidence="1" key="1">
    <citation type="journal article" date="2021" name="Proc. Natl. Acad. Sci. U.S.A.">
        <title>A Catalog of Tens of Thousands of Viruses from Human Metagenomes Reveals Hidden Associations with Chronic Diseases.</title>
        <authorList>
            <person name="Tisza M.J."/>
            <person name="Buck C.B."/>
        </authorList>
    </citation>
    <scope>NUCLEOTIDE SEQUENCE</scope>
    <source>
        <strain evidence="1">CtBtT10</strain>
    </source>
</reference>